<keyword evidence="5" id="KW-0186">Copper</keyword>
<keyword evidence="9" id="KW-0624">Polysaccharide degradation</keyword>
<dbReference type="GO" id="GO:0030245">
    <property type="term" value="P:cellulose catabolic process"/>
    <property type="evidence" value="ECO:0007669"/>
    <property type="project" value="UniProtKB-KW"/>
</dbReference>
<evidence type="ECO:0000256" key="11">
    <source>
        <dbReference type="ARBA" id="ARBA00045077"/>
    </source>
</evidence>
<keyword evidence="6 17" id="KW-0503">Monooxygenase</keyword>
<dbReference type="CDD" id="cd21175">
    <property type="entry name" value="LPMO_AA9"/>
    <property type="match status" value="1"/>
</dbReference>
<feature type="signal peptide" evidence="14">
    <location>
        <begin position="1"/>
        <end position="22"/>
    </location>
</feature>
<evidence type="ECO:0000256" key="8">
    <source>
        <dbReference type="ARBA" id="ARBA00023277"/>
    </source>
</evidence>
<dbReference type="InterPro" id="IPR010679">
    <property type="entry name" value="DUF1254"/>
</dbReference>
<dbReference type="STRING" id="1314785.A0A165D2Q9"/>
<dbReference type="Pfam" id="PF06863">
    <property type="entry name" value="DUF1254"/>
    <property type="match status" value="1"/>
</dbReference>
<evidence type="ECO:0000256" key="10">
    <source>
        <dbReference type="ARBA" id="ARBA00044502"/>
    </source>
</evidence>
<gene>
    <name evidence="17" type="ORF">LAESUDRAFT_715787</name>
</gene>
<evidence type="ECO:0000256" key="9">
    <source>
        <dbReference type="ARBA" id="ARBA00023326"/>
    </source>
</evidence>
<reference evidence="17 18" key="1">
    <citation type="journal article" date="2016" name="Mol. Biol. Evol.">
        <title>Comparative Genomics of Early-Diverging Mushroom-Forming Fungi Provides Insights into the Origins of Lignocellulose Decay Capabilities.</title>
        <authorList>
            <person name="Nagy L.G."/>
            <person name="Riley R."/>
            <person name="Tritt A."/>
            <person name="Adam C."/>
            <person name="Daum C."/>
            <person name="Floudas D."/>
            <person name="Sun H."/>
            <person name="Yadav J.S."/>
            <person name="Pangilinan J."/>
            <person name="Larsson K.H."/>
            <person name="Matsuura K."/>
            <person name="Barry K."/>
            <person name="Labutti K."/>
            <person name="Kuo R."/>
            <person name="Ohm R.A."/>
            <person name="Bhattacharya S.S."/>
            <person name="Shirouzu T."/>
            <person name="Yoshinaga Y."/>
            <person name="Martin F.M."/>
            <person name="Grigoriev I.V."/>
            <person name="Hibbett D.S."/>
        </authorList>
    </citation>
    <scope>NUCLEOTIDE SEQUENCE [LARGE SCALE GENOMIC DNA]</scope>
    <source>
        <strain evidence="17 18">93-53</strain>
    </source>
</reference>
<evidence type="ECO:0000313" key="17">
    <source>
        <dbReference type="EMBL" id="KZT04041.1"/>
    </source>
</evidence>
<evidence type="ECO:0000259" key="16">
    <source>
        <dbReference type="Pfam" id="PF06863"/>
    </source>
</evidence>
<evidence type="ECO:0000256" key="7">
    <source>
        <dbReference type="ARBA" id="ARBA00023157"/>
    </source>
</evidence>
<dbReference type="Gene3D" id="2.70.50.70">
    <property type="match status" value="1"/>
</dbReference>
<evidence type="ECO:0000256" key="1">
    <source>
        <dbReference type="ARBA" id="ARBA00001973"/>
    </source>
</evidence>
<dbReference type="GeneID" id="63824217"/>
<feature type="domain" description="DUF1254" evidence="16">
    <location>
        <begin position="249"/>
        <end position="310"/>
    </location>
</feature>
<keyword evidence="3" id="KW-0136">Cellulose degradation</keyword>
<evidence type="ECO:0000256" key="4">
    <source>
        <dbReference type="ARBA" id="ARBA00023002"/>
    </source>
</evidence>
<dbReference type="AlphaFoldDB" id="A0A165D2Q9"/>
<dbReference type="PANTHER" id="PTHR33353">
    <property type="entry name" value="PUTATIVE (AFU_ORTHOLOGUE AFUA_1G12560)-RELATED"/>
    <property type="match status" value="1"/>
</dbReference>
<evidence type="ECO:0000256" key="12">
    <source>
        <dbReference type="ARBA" id="ARBA00047174"/>
    </source>
</evidence>
<sequence>MPTSALALLLLLTASQVPRAAAHGYVTNITIGGATYQGNAPGHSGIVSPIRTVSSDSPVQNLSDPNLACGPGALAAPVDAEAAPGSAVNLTWVSGSGGPWPHEVGPILTYMTHCENTTTCAEFNTSGARWFKIDEVGKKSNGTGWVQEEIMLGAKFNVTIPDGLAPGPYLFRNEMIGLQNAMAPGGAEFFPSCTQLQITGNGTGVPALNDTVAFPGAYSPTDPGILFDAYDNPNAAYIFPGPPIVTLTNVTAPENTTVTTPNATTSAASISLEAYKQIPVAIADPDTSDEFYLVMHMVDADTSNADNAQSKGRFHSRIARRSH</sequence>
<evidence type="ECO:0000256" key="14">
    <source>
        <dbReference type="SAM" id="SignalP"/>
    </source>
</evidence>
<dbReference type="GO" id="GO:0004497">
    <property type="term" value="F:monooxygenase activity"/>
    <property type="evidence" value="ECO:0007669"/>
    <property type="project" value="UniProtKB-KW"/>
</dbReference>
<keyword evidence="4" id="KW-0560">Oxidoreductase</keyword>
<dbReference type="InParanoid" id="A0A165D2Q9"/>
<evidence type="ECO:0000256" key="6">
    <source>
        <dbReference type="ARBA" id="ARBA00023033"/>
    </source>
</evidence>
<dbReference type="InterPro" id="IPR005103">
    <property type="entry name" value="AA9_LPMO"/>
</dbReference>
<proteinExistence type="inferred from homology"/>
<dbReference type="EMBL" id="KV427639">
    <property type="protein sequence ID" value="KZT04041.1"/>
    <property type="molecule type" value="Genomic_DNA"/>
</dbReference>
<feature type="region of interest" description="Disordered" evidence="13">
    <location>
        <begin position="304"/>
        <end position="323"/>
    </location>
</feature>
<protein>
    <recommendedName>
        <fullName evidence="12">lytic cellulose monooxygenase (C4-dehydrogenating)</fullName>
        <ecNumber evidence="12">1.14.99.56</ecNumber>
    </recommendedName>
</protein>
<dbReference type="Proteomes" id="UP000076871">
    <property type="component" value="Unassembled WGS sequence"/>
</dbReference>
<accession>A0A165D2Q9</accession>
<comment type="similarity">
    <text evidence="10">Belongs to the polysaccharide monooxygenase AA9 family.</text>
</comment>
<keyword evidence="8" id="KW-0119">Carbohydrate metabolism</keyword>
<name>A0A165D2Q9_9APHY</name>
<evidence type="ECO:0000256" key="13">
    <source>
        <dbReference type="SAM" id="MobiDB-lite"/>
    </source>
</evidence>
<feature type="compositionally biased region" description="Basic residues" evidence="13">
    <location>
        <begin position="312"/>
        <end position="323"/>
    </location>
</feature>
<evidence type="ECO:0000256" key="3">
    <source>
        <dbReference type="ARBA" id="ARBA00023001"/>
    </source>
</evidence>
<comment type="cofactor">
    <cofactor evidence="1">
        <name>Cu(2+)</name>
        <dbReference type="ChEBI" id="CHEBI:29036"/>
    </cofactor>
</comment>
<evidence type="ECO:0000313" key="18">
    <source>
        <dbReference type="Proteomes" id="UP000076871"/>
    </source>
</evidence>
<feature type="domain" description="Auxiliary Activity family 9 catalytic" evidence="15">
    <location>
        <begin position="23"/>
        <end position="234"/>
    </location>
</feature>
<dbReference type="InterPro" id="IPR049892">
    <property type="entry name" value="AA9"/>
</dbReference>
<keyword evidence="18" id="KW-1185">Reference proteome</keyword>
<comment type="catalytic activity">
    <reaction evidence="11">
        <text>[(1-&gt;4)-beta-D-glucosyl]n+m + reduced acceptor + O2 = 4-dehydro-beta-D-glucosyl-[(1-&gt;4)-beta-D-glucosyl]n-1 + [(1-&gt;4)-beta-D-glucosyl]m + acceptor + H2O.</text>
        <dbReference type="EC" id="1.14.99.56"/>
    </reaction>
</comment>
<dbReference type="OrthoDB" id="4849160at2759"/>
<dbReference type="GO" id="GO:0046872">
    <property type="term" value="F:metal ion binding"/>
    <property type="evidence" value="ECO:0007669"/>
    <property type="project" value="UniProtKB-KW"/>
</dbReference>
<evidence type="ECO:0000259" key="15">
    <source>
        <dbReference type="Pfam" id="PF03443"/>
    </source>
</evidence>
<keyword evidence="7" id="KW-1015">Disulfide bond</keyword>
<feature type="chain" id="PRO_5007856341" description="lytic cellulose monooxygenase (C4-dehydrogenating)" evidence="14">
    <location>
        <begin position="23"/>
        <end position="323"/>
    </location>
</feature>
<dbReference type="RefSeq" id="XP_040761781.1">
    <property type="nucleotide sequence ID" value="XM_040907188.1"/>
</dbReference>
<evidence type="ECO:0000256" key="5">
    <source>
        <dbReference type="ARBA" id="ARBA00023008"/>
    </source>
</evidence>
<evidence type="ECO:0000256" key="2">
    <source>
        <dbReference type="ARBA" id="ARBA00022723"/>
    </source>
</evidence>
<dbReference type="PANTHER" id="PTHR33353:SF6">
    <property type="entry name" value="ENDOGLUCANASE IV"/>
    <property type="match status" value="1"/>
</dbReference>
<keyword evidence="2" id="KW-0479">Metal-binding</keyword>
<keyword evidence="14" id="KW-0732">Signal</keyword>
<dbReference type="Pfam" id="PF03443">
    <property type="entry name" value="AA9"/>
    <property type="match status" value="1"/>
</dbReference>
<organism evidence="17 18">
    <name type="scientific">Laetiporus sulphureus 93-53</name>
    <dbReference type="NCBI Taxonomy" id="1314785"/>
    <lineage>
        <taxon>Eukaryota</taxon>
        <taxon>Fungi</taxon>
        <taxon>Dikarya</taxon>
        <taxon>Basidiomycota</taxon>
        <taxon>Agaricomycotina</taxon>
        <taxon>Agaricomycetes</taxon>
        <taxon>Polyporales</taxon>
        <taxon>Laetiporus</taxon>
    </lineage>
</organism>
<dbReference type="EC" id="1.14.99.56" evidence="12"/>